<dbReference type="RefSeq" id="XP_066651191.1">
    <property type="nucleotide sequence ID" value="XM_066801499.1"/>
</dbReference>
<gene>
    <name evidence="2" type="ORF">J3D65DRAFT_637400</name>
</gene>
<sequence>MGFLFYSLAHLISGPLALAQPGASEEMMAPAGTGSSVCPPVRIRQRGCRCRWCVAFWRGGFILLPCLPACLLA</sequence>
<reference evidence="2 3" key="1">
    <citation type="submission" date="2024-04" db="EMBL/GenBank/DDBJ databases">
        <title>Phyllosticta paracitricarpa is synonymous to the EU quarantine fungus P. citricarpa based on phylogenomic analyses.</title>
        <authorList>
            <consortium name="Lawrence Berkeley National Laboratory"/>
            <person name="Van ingen-buijs V.A."/>
            <person name="Van westerhoven A.C."/>
            <person name="Haridas S."/>
            <person name="Skiadas P."/>
            <person name="Martin F."/>
            <person name="Groenewald J.Z."/>
            <person name="Crous P.W."/>
            <person name="Seidl M.F."/>
        </authorList>
    </citation>
    <scope>NUCLEOTIDE SEQUENCE [LARGE SCALE GENOMIC DNA]</scope>
    <source>
        <strain evidence="2 3">CPC 17464</strain>
    </source>
</reference>
<feature type="signal peptide" evidence="1">
    <location>
        <begin position="1"/>
        <end position="19"/>
    </location>
</feature>
<name>A0ABR1L806_9PEZI</name>
<dbReference type="Proteomes" id="UP001360953">
    <property type="component" value="Unassembled WGS sequence"/>
</dbReference>
<feature type="chain" id="PRO_5046144529" evidence="1">
    <location>
        <begin position="20"/>
        <end position="73"/>
    </location>
</feature>
<evidence type="ECO:0000313" key="2">
    <source>
        <dbReference type="EMBL" id="KAK7531367.1"/>
    </source>
</evidence>
<evidence type="ECO:0000313" key="3">
    <source>
        <dbReference type="Proteomes" id="UP001360953"/>
    </source>
</evidence>
<protein>
    <submittedName>
        <fullName evidence="2">Uncharacterized protein</fullName>
    </submittedName>
</protein>
<dbReference type="EMBL" id="JBBPEH010000012">
    <property type="protein sequence ID" value="KAK7531367.1"/>
    <property type="molecule type" value="Genomic_DNA"/>
</dbReference>
<evidence type="ECO:0000256" key="1">
    <source>
        <dbReference type="SAM" id="SignalP"/>
    </source>
</evidence>
<dbReference type="GeneID" id="92034405"/>
<comment type="caution">
    <text evidence="2">The sequence shown here is derived from an EMBL/GenBank/DDBJ whole genome shotgun (WGS) entry which is preliminary data.</text>
</comment>
<accession>A0ABR1L806</accession>
<organism evidence="2 3">
    <name type="scientific">Phyllosticta citribraziliensis</name>
    <dbReference type="NCBI Taxonomy" id="989973"/>
    <lineage>
        <taxon>Eukaryota</taxon>
        <taxon>Fungi</taxon>
        <taxon>Dikarya</taxon>
        <taxon>Ascomycota</taxon>
        <taxon>Pezizomycotina</taxon>
        <taxon>Dothideomycetes</taxon>
        <taxon>Dothideomycetes incertae sedis</taxon>
        <taxon>Botryosphaeriales</taxon>
        <taxon>Phyllostictaceae</taxon>
        <taxon>Phyllosticta</taxon>
    </lineage>
</organism>
<keyword evidence="3" id="KW-1185">Reference proteome</keyword>
<proteinExistence type="predicted"/>
<keyword evidence="1" id="KW-0732">Signal</keyword>